<name>A0A9X8DTK2_APHAT</name>
<gene>
    <name evidence="2" type="ORF">DYB28_009927</name>
</gene>
<evidence type="ECO:0000313" key="2">
    <source>
        <dbReference type="EMBL" id="RLO03573.1"/>
    </source>
</evidence>
<feature type="compositionally biased region" description="Acidic residues" evidence="1">
    <location>
        <begin position="499"/>
        <end position="508"/>
    </location>
</feature>
<feature type="region of interest" description="Disordered" evidence="1">
    <location>
        <begin position="1"/>
        <end position="90"/>
    </location>
</feature>
<dbReference type="InterPro" id="IPR036875">
    <property type="entry name" value="Znf_CCHC_sf"/>
</dbReference>
<dbReference type="EMBL" id="QUTI01030635">
    <property type="protein sequence ID" value="RLO03573.1"/>
    <property type="molecule type" value="Genomic_DNA"/>
</dbReference>
<proteinExistence type="predicted"/>
<reference evidence="2 3" key="1">
    <citation type="journal article" date="2018" name="J. Invertebr. Pathol.">
        <title>New genotyping method for the causative agent of crayfish plague (Aphanomyces astaci) based on whole genome data.</title>
        <authorList>
            <person name="Minardi D."/>
            <person name="Studholme D.J."/>
            <person name="van der Giezen M."/>
            <person name="Pretto T."/>
            <person name="Oidtmann B."/>
        </authorList>
    </citation>
    <scope>NUCLEOTIDE SEQUENCE [LARGE SCALE GENOMIC DNA]</scope>
    <source>
        <strain evidence="2 3">KB13</strain>
    </source>
</reference>
<accession>A0A9X8DTK2</accession>
<evidence type="ECO:0000256" key="1">
    <source>
        <dbReference type="SAM" id="MobiDB-lite"/>
    </source>
</evidence>
<evidence type="ECO:0008006" key="4">
    <source>
        <dbReference type="Google" id="ProtNLM"/>
    </source>
</evidence>
<dbReference type="SUPFAM" id="SSF57756">
    <property type="entry name" value="Retrovirus zinc finger-like domains"/>
    <property type="match status" value="1"/>
</dbReference>
<dbReference type="Gene3D" id="4.10.60.10">
    <property type="entry name" value="Zinc finger, CCHC-type"/>
    <property type="match status" value="1"/>
</dbReference>
<dbReference type="Proteomes" id="UP000275652">
    <property type="component" value="Unassembled WGS sequence"/>
</dbReference>
<feature type="region of interest" description="Disordered" evidence="1">
    <location>
        <begin position="327"/>
        <end position="348"/>
    </location>
</feature>
<protein>
    <recommendedName>
        <fullName evidence="4">Retrotransposon gag domain-containing protein</fullName>
    </recommendedName>
</protein>
<organism evidence="2 3">
    <name type="scientific">Aphanomyces astaci</name>
    <name type="common">Crayfish plague agent</name>
    <dbReference type="NCBI Taxonomy" id="112090"/>
    <lineage>
        <taxon>Eukaryota</taxon>
        <taxon>Sar</taxon>
        <taxon>Stramenopiles</taxon>
        <taxon>Oomycota</taxon>
        <taxon>Saprolegniomycetes</taxon>
        <taxon>Saprolegniales</taxon>
        <taxon>Verrucalvaceae</taxon>
        <taxon>Aphanomyces</taxon>
    </lineage>
</organism>
<dbReference type="GO" id="GO:0003676">
    <property type="term" value="F:nucleic acid binding"/>
    <property type="evidence" value="ECO:0007669"/>
    <property type="project" value="InterPro"/>
</dbReference>
<feature type="region of interest" description="Disordered" evidence="1">
    <location>
        <begin position="469"/>
        <end position="508"/>
    </location>
</feature>
<evidence type="ECO:0000313" key="3">
    <source>
        <dbReference type="Proteomes" id="UP000275652"/>
    </source>
</evidence>
<comment type="caution">
    <text evidence="2">The sequence shown here is derived from an EMBL/GenBank/DDBJ whole genome shotgun (WGS) entry which is preliminary data.</text>
</comment>
<feature type="compositionally biased region" description="Basic and acidic residues" evidence="1">
    <location>
        <begin position="80"/>
        <end position="89"/>
    </location>
</feature>
<dbReference type="AlphaFoldDB" id="A0A9X8DTK2"/>
<feature type="compositionally biased region" description="Gly residues" evidence="1">
    <location>
        <begin position="45"/>
        <end position="68"/>
    </location>
</feature>
<dbReference type="GO" id="GO:0008270">
    <property type="term" value="F:zinc ion binding"/>
    <property type="evidence" value="ECO:0007669"/>
    <property type="project" value="InterPro"/>
</dbReference>
<feature type="region of interest" description="Disordered" evidence="1">
    <location>
        <begin position="529"/>
        <end position="553"/>
    </location>
</feature>
<sequence length="946" mass="104801">MEPALASTMGTHAPLRPEPYRSAPAPTSGRGDGGDGNDPRRFGEGAYGSGGLSGGGGPGGNGGDGGGDPAPYRRFGADPYSRRPADRHSLVGNARKQSLKLESVDKLQLDHFLGHLDDLQIEFELTDIELIRIFQYRVAESKIRTVQDWWARRHREGSNRTWRSTRRAFYKEFVQKSMSAKMAEITQNSIRKAKETVREYAWRINDAAQDLELRHSQAVQIFIDGCKDPGVASCIRGSETRPGTIQECLDYLRFRDMDLDMRLNDANGHDVPRFTSSATRVNRTNSTEATSKSTEEAMAALRADVASMMQNQLVSLTNVVANIAPRRPSGNQPVVPNIRMDPDETTTQSGRVVCGRCQRSGHGREACSYTKMKCSRCNTVGHANWECSVPFQPRALAGDRRCYNCNEPDHLRRVATSIRNLGVESVGRQVTTVNLVNRSDVEESVSAGRAISSSRNEARLTHEQLVLSGRSEGSTRMSDPVGDVGSVELPVPGEGSESSLDEENMDCDEDSPLEEAECEEVLRVGSRDMPSHEVDTEDDVAGSPVEEGYPHDGSMRTLGRVGYALEVEMGFPTEVIRGEPAVEQAPLESQDQYEDQYEKSVVDSVASSEARAVRVDLPVQGTASTAGGYACLPHSTLVESQATGREKLTLPSVNDPSVRWVFTPHQIEAIVRCDFPGIVECLHSDMEDRMLPLTKADVADQVRKIRDRRKSPTHRDIAEVIVQAIQRKLTDEDMRLLETPADVDDPARWLRWFASALETCEEARRADRNFNDNRSALVATTRWARFYRKYVRSTEIHGVGPVAESESGRLHLATSEMFEKSVVAAVGCDVRPRKRVNLYGRAEYCFDLLGLTASIPLVDLESTRRPDEVWRLNWHCFAPRRAFLELAAGHIVLQAEGTPLRPRELARTPRLPVGSVAADSVQLIGKAEVFHSDPFCDTEPVYHSGP</sequence>